<dbReference type="AlphaFoldDB" id="D1BST1"/>
<dbReference type="GO" id="GO:0006402">
    <property type="term" value="P:mRNA catabolic process"/>
    <property type="evidence" value="ECO:0007669"/>
    <property type="project" value="TreeGrafter"/>
</dbReference>
<dbReference type="HOGENOM" id="CLU_176999_0_0_11"/>
<dbReference type="InterPro" id="IPR003477">
    <property type="entry name" value="PemK-like"/>
</dbReference>
<sequence length="111" mass="12198">MIRGVVYQVDLGQAPRGHEQRGRRYGLVVSPSDMALSVVTVVPTSTSAGPAVYRPEMEVAGRATRFLVDQVRVIDIDYIGEPVDYLTRDQMAQIEHTLANYLGLLCPPAPD</sequence>
<evidence type="ECO:0000256" key="2">
    <source>
        <dbReference type="ARBA" id="ARBA00022649"/>
    </source>
</evidence>
<comment type="similarity">
    <text evidence="1">Belongs to the PemK/MazF family.</text>
</comment>
<keyword evidence="4" id="KW-1185">Reference proteome</keyword>
<reference evidence="3 4" key="2">
    <citation type="journal article" date="2010" name="Stand. Genomic Sci.">
        <title>Complete genome sequence of Xylanimonas cellulosilytica type strain (XIL07).</title>
        <authorList>
            <person name="Foster B."/>
            <person name="Pukall R."/>
            <person name="Abt B."/>
            <person name="Nolan M."/>
            <person name="Glavina Del Rio T."/>
            <person name="Chen F."/>
            <person name="Lucas S."/>
            <person name="Tice H."/>
            <person name="Pitluck S."/>
            <person name="Cheng J.-F."/>
            <person name="Chertkov O."/>
            <person name="Brettin T."/>
            <person name="Han C."/>
            <person name="Detter J.C."/>
            <person name="Bruce D."/>
            <person name="Goodwin L."/>
            <person name="Ivanova N."/>
            <person name="Mavromatis K."/>
            <person name="Pati A."/>
            <person name="Mikhailova N."/>
            <person name="Chen A."/>
            <person name="Palaniappan K."/>
            <person name="Land M."/>
            <person name="Hauser L."/>
            <person name="Chang Y.-J."/>
            <person name="Jeffries C.D."/>
            <person name="Chain P."/>
            <person name="Rohde M."/>
            <person name="Goeker M."/>
            <person name="Bristow J."/>
            <person name="Eisen J.A."/>
            <person name="Markowitz V."/>
            <person name="Hugenholtz P."/>
            <person name="Kyrpides N.C."/>
            <person name="Klenk H.-P."/>
            <person name="Lapidus A."/>
        </authorList>
    </citation>
    <scope>NUCLEOTIDE SEQUENCE [LARGE SCALE GENOMIC DNA]</scope>
    <source>
        <strain evidence="4">DSM 15894 / CECT 5975 / LMG 20990 / XIL07</strain>
    </source>
</reference>
<evidence type="ECO:0000313" key="4">
    <source>
        <dbReference type="Proteomes" id="UP000002255"/>
    </source>
</evidence>
<dbReference type="Pfam" id="PF02452">
    <property type="entry name" value="PemK_toxin"/>
    <property type="match status" value="1"/>
</dbReference>
<dbReference type="InterPro" id="IPR011067">
    <property type="entry name" value="Plasmid_toxin/cell-grow_inhib"/>
</dbReference>
<evidence type="ECO:0000256" key="1">
    <source>
        <dbReference type="ARBA" id="ARBA00007521"/>
    </source>
</evidence>
<reference evidence="4" key="1">
    <citation type="submission" date="2009-11" db="EMBL/GenBank/DDBJ databases">
        <title>The complete chromosome of Xylanimonas cellulosilytica DSM 15894.</title>
        <authorList>
            <consortium name="US DOE Joint Genome Institute (JGI-PGF)"/>
            <person name="Lucas S."/>
            <person name="Copeland A."/>
            <person name="Lapidus A."/>
            <person name="Glavina del Rio T."/>
            <person name="Dalin E."/>
            <person name="Tice H."/>
            <person name="Bruce D."/>
            <person name="Goodwin L."/>
            <person name="Pitluck S."/>
            <person name="Kyrpides N."/>
            <person name="Mavromatis K."/>
            <person name="Ivanova N."/>
            <person name="Mikhailova N."/>
            <person name="Foster B."/>
            <person name="Clum A."/>
            <person name="Brettin T."/>
            <person name="Detter J.C."/>
            <person name="Han C."/>
            <person name="Larimer F."/>
            <person name="Land M."/>
            <person name="Hauser L."/>
            <person name="Markowitz V."/>
            <person name="Cheng J.F."/>
            <person name="Hugenholtz P."/>
            <person name="Woyke T."/>
            <person name="Wu D."/>
            <person name="Gehrich-Schroeter G."/>
            <person name="Schneider S."/>
            <person name="Pukall S.R."/>
            <person name="Klenk H.P."/>
            <person name="Eisen J.A."/>
        </authorList>
    </citation>
    <scope>NUCLEOTIDE SEQUENCE [LARGE SCALE GENOMIC DNA]</scope>
    <source>
        <strain evidence="4">DSM 15894 / CECT 5975 / LMG 20990 / XIL07</strain>
    </source>
</reference>
<gene>
    <name evidence="3" type="ordered locus">Xcel_1750</name>
</gene>
<dbReference type="RefSeq" id="WP_012878515.1">
    <property type="nucleotide sequence ID" value="NC_013530.1"/>
</dbReference>
<dbReference type="Proteomes" id="UP000002255">
    <property type="component" value="Chromosome"/>
</dbReference>
<dbReference type="STRING" id="446471.Xcel_1750"/>
<protein>
    <submittedName>
        <fullName evidence="3">Transcriptional modulator of MazE/toxin, MazF</fullName>
    </submittedName>
</protein>
<dbReference type="Gene3D" id="2.30.30.110">
    <property type="match status" value="1"/>
</dbReference>
<name>D1BST1_XYLCX</name>
<dbReference type="PANTHER" id="PTHR33988:SF2">
    <property type="entry name" value="ENDORIBONUCLEASE MAZF"/>
    <property type="match status" value="1"/>
</dbReference>
<dbReference type="GO" id="GO:0004521">
    <property type="term" value="F:RNA endonuclease activity"/>
    <property type="evidence" value="ECO:0007669"/>
    <property type="project" value="TreeGrafter"/>
</dbReference>
<organism evidence="3 4">
    <name type="scientific">Xylanimonas cellulosilytica (strain DSM 15894 / JCM 12276 / CECT 5975 / KCTC 9989 / LMG 20990 / NBRC 107835 / XIL07)</name>
    <dbReference type="NCBI Taxonomy" id="446471"/>
    <lineage>
        <taxon>Bacteria</taxon>
        <taxon>Bacillati</taxon>
        <taxon>Actinomycetota</taxon>
        <taxon>Actinomycetes</taxon>
        <taxon>Micrococcales</taxon>
        <taxon>Promicromonosporaceae</taxon>
        <taxon>Xylanimonas</taxon>
    </lineage>
</organism>
<dbReference type="PANTHER" id="PTHR33988">
    <property type="entry name" value="ENDORIBONUCLEASE MAZF-RELATED"/>
    <property type="match status" value="1"/>
</dbReference>
<dbReference type="EMBL" id="CP001821">
    <property type="protein sequence ID" value="ACZ30773.1"/>
    <property type="molecule type" value="Genomic_DNA"/>
</dbReference>
<evidence type="ECO:0000313" key="3">
    <source>
        <dbReference type="EMBL" id="ACZ30773.1"/>
    </source>
</evidence>
<proteinExistence type="inferred from homology"/>
<dbReference type="KEGG" id="xce:Xcel_1750"/>
<dbReference type="GO" id="GO:0016075">
    <property type="term" value="P:rRNA catabolic process"/>
    <property type="evidence" value="ECO:0007669"/>
    <property type="project" value="TreeGrafter"/>
</dbReference>
<accession>D1BST1</accession>
<dbReference type="eggNOG" id="COG2337">
    <property type="taxonomic scope" value="Bacteria"/>
</dbReference>
<dbReference type="SUPFAM" id="SSF50118">
    <property type="entry name" value="Cell growth inhibitor/plasmid maintenance toxic component"/>
    <property type="match status" value="1"/>
</dbReference>
<keyword evidence="2" id="KW-1277">Toxin-antitoxin system</keyword>
<dbReference type="GO" id="GO:0003677">
    <property type="term" value="F:DNA binding"/>
    <property type="evidence" value="ECO:0007669"/>
    <property type="project" value="InterPro"/>
</dbReference>